<feature type="domain" description="WH2" evidence="2">
    <location>
        <begin position="1128"/>
        <end position="1148"/>
    </location>
</feature>
<dbReference type="Ensembl" id="ENSTRUT00000025208.3">
    <property type="protein sequence ID" value="ENSTRUP00000025105.3"/>
    <property type="gene ID" value="ENSTRUG00000009979.3"/>
</dbReference>
<dbReference type="InParanoid" id="H2TKA1"/>
<feature type="compositionally biased region" description="Low complexity" evidence="1">
    <location>
        <begin position="320"/>
        <end position="329"/>
    </location>
</feature>
<dbReference type="FunCoup" id="H2TKA1">
    <property type="interactions" value="474"/>
</dbReference>
<feature type="compositionally biased region" description="Polar residues" evidence="1">
    <location>
        <begin position="349"/>
        <end position="363"/>
    </location>
</feature>
<dbReference type="AlphaFoldDB" id="H2TKA1"/>
<feature type="compositionally biased region" description="Polar residues" evidence="1">
    <location>
        <begin position="879"/>
        <end position="911"/>
    </location>
</feature>
<dbReference type="PANTHER" id="PTHR47008">
    <property type="entry name" value="PROTEIN CORDON-BLEU"/>
    <property type="match status" value="1"/>
</dbReference>
<dbReference type="GO" id="GO:1990357">
    <property type="term" value="C:terminal web"/>
    <property type="evidence" value="ECO:0007669"/>
    <property type="project" value="TreeGrafter"/>
</dbReference>
<feature type="region of interest" description="Disordered" evidence="1">
    <location>
        <begin position="954"/>
        <end position="980"/>
    </location>
</feature>
<dbReference type="PANTHER" id="PTHR47008:SF1">
    <property type="entry name" value="PROTEIN CORDON-BLEU"/>
    <property type="match status" value="1"/>
</dbReference>
<organism evidence="3 4">
    <name type="scientific">Takifugu rubripes</name>
    <name type="common">Japanese pufferfish</name>
    <name type="synonym">Fugu rubripes</name>
    <dbReference type="NCBI Taxonomy" id="31033"/>
    <lineage>
        <taxon>Eukaryota</taxon>
        <taxon>Metazoa</taxon>
        <taxon>Chordata</taxon>
        <taxon>Craniata</taxon>
        <taxon>Vertebrata</taxon>
        <taxon>Euteleostomi</taxon>
        <taxon>Actinopterygii</taxon>
        <taxon>Neopterygii</taxon>
        <taxon>Teleostei</taxon>
        <taxon>Neoteleostei</taxon>
        <taxon>Acanthomorphata</taxon>
        <taxon>Eupercaria</taxon>
        <taxon>Tetraodontiformes</taxon>
        <taxon>Tetradontoidea</taxon>
        <taxon>Tetraodontidae</taxon>
        <taxon>Takifugu</taxon>
    </lineage>
</organism>
<dbReference type="STRING" id="31033.ENSTRUP00000025105"/>
<feature type="region of interest" description="Disordered" evidence="1">
    <location>
        <begin position="303"/>
        <end position="330"/>
    </location>
</feature>
<feature type="region of interest" description="Disordered" evidence="1">
    <location>
        <begin position="1099"/>
        <end position="1118"/>
    </location>
</feature>
<evidence type="ECO:0000313" key="3">
    <source>
        <dbReference type="Ensembl" id="ENSTRUP00000025105.3"/>
    </source>
</evidence>
<feature type="region of interest" description="Disordered" evidence="1">
    <location>
        <begin position="19"/>
        <end position="231"/>
    </location>
</feature>
<feature type="compositionally biased region" description="Basic and acidic residues" evidence="1">
    <location>
        <begin position="543"/>
        <end position="554"/>
    </location>
</feature>
<feature type="compositionally biased region" description="Basic and acidic residues" evidence="1">
    <location>
        <begin position="1149"/>
        <end position="1163"/>
    </location>
</feature>
<feature type="compositionally biased region" description="Low complexity" evidence="1">
    <location>
        <begin position="125"/>
        <end position="135"/>
    </location>
</feature>
<feature type="region of interest" description="Disordered" evidence="1">
    <location>
        <begin position="1149"/>
        <end position="1186"/>
    </location>
</feature>
<dbReference type="GO" id="GO:0003785">
    <property type="term" value="F:actin monomer binding"/>
    <property type="evidence" value="ECO:0007669"/>
    <property type="project" value="InterPro"/>
</dbReference>
<feature type="compositionally biased region" description="Low complexity" evidence="1">
    <location>
        <begin position="217"/>
        <end position="231"/>
    </location>
</feature>
<dbReference type="CDD" id="cd21799">
    <property type="entry name" value="WH2_Wa_Cobl"/>
    <property type="match status" value="1"/>
</dbReference>
<feature type="region of interest" description="Disordered" evidence="1">
    <location>
        <begin position="490"/>
        <end position="554"/>
    </location>
</feature>
<evidence type="ECO:0000313" key="4">
    <source>
        <dbReference type="Proteomes" id="UP000005226"/>
    </source>
</evidence>
<dbReference type="HOGENOM" id="CLU_006259_0_0_1"/>
<feature type="region of interest" description="Disordered" evidence="1">
    <location>
        <begin position="342"/>
        <end position="420"/>
    </location>
</feature>
<feature type="compositionally biased region" description="Low complexity" evidence="1">
    <location>
        <begin position="1173"/>
        <end position="1185"/>
    </location>
</feature>
<dbReference type="Proteomes" id="UP000005226">
    <property type="component" value="Chromosome 7"/>
</dbReference>
<reference evidence="3 4" key="1">
    <citation type="journal article" date="2011" name="Genome Biol. Evol.">
        <title>Integration of the genetic map and genome assembly of fugu facilitates insights into distinct features of genome evolution in teleosts and mammals.</title>
        <authorList>
            <person name="Kai W."/>
            <person name="Kikuchi K."/>
            <person name="Tohari S."/>
            <person name="Chew A.K."/>
            <person name="Tay A."/>
            <person name="Fujiwara A."/>
            <person name="Hosoya S."/>
            <person name="Suetake H."/>
            <person name="Naruse K."/>
            <person name="Brenner S."/>
            <person name="Suzuki Y."/>
            <person name="Venkatesh B."/>
        </authorList>
    </citation>
    <scope>NUCLEOTIDE SEQUENCE [LARGE SCALE GENOMIC DNA]</scope>
</reference>
<sequence length="1272" mass="136735">MHFSCAFYLQTQTTAMDTDDYDDKVTQNSDTQPSDLSTMSRVSITEDPPTLGHSQSVMNIPRTPPSAHIKKRRAPALPGAPPVTVGHVNFDSDQTGVGSESQQKKRKAPVPPSTLTSASPGHDNASASVAPAPVSQTTPHPVSITKVVQSSPSSPSVVVPETENPLPLKTAGVAPAVHAATPSSSSKSSSTPDSATSNDSSSELSHCDDTDTDPDPDQTSSQCSSLSNSTVSSSVLVQSTIKISSNQVEESEKSPRISAKSRQETTTASNSRPENEFDLNLKLDEAENRHSAMAWVHSMRKSEASCQKPDTQAPEEETMSFGSSSGGSSLPDQSFAAFEEMADGEDSGMVSSPSDTQPTSPEGSLSLDGCNRAKMLGPVRDNSSDSDEGCATWRSKQRDKDLNPQAVSGRLQGNYKDDPDLTTQLRQTLGDFKEDLKNHVEVVSVSTHTTVTGSNEVPVSVVDMDVPVTAIDEVLEEFDCKITKNEAKLFTGPESAGSNGPSFSHRPSVEPQNKNNNARTAAESNKNSSANVKQLPKTNHSRKPLEKPKADKKEEKFMLRKIKEVCSNETSEVKMDKQKTASSTKLNGDVGKRSTSTEINPGPLHMKTQAFQEKKTVISSIAQRTVLPERHEQVHRDYKTNASSNSSYGKITCNVSSRFGMKTFTVVPPKPAVTQVSTKVPASTLSVGAIKIDDQGNMVKAGIEHNKVGGSLNPSEIDDSEGSLLLGRAKAFWSLSERQEGAVLHNKGLIDKAKETTDGLKSPPPAVSECERNTSSTTDISLRKPTEKFQPKRLVKPEAIEPRKEFTTKVEVENKISASKHTQQVSNKPAVLPYVVADPRKDLSFLKTTRRTSSQYVASALNRYTPIPSTKPNAIPTVSHASTSFNSHNTSLQRSGQPVQGDQNKTTLSFRSDNKENESAFKLNPPGPVKMSSSENLAKPHRDFSELRMNRGEFGSSAASKESDYNTLETGTTKNKHIQSTGTTHVNMAPIGDTDNIKHLQSTQTVENRLQNSAAKSSTAHKFISQGQTSNTVGTTKTNTSLMIHGKAQTPITETDSGVISGALPVSVFGPVKKFRPVVCRSVEKDTSLHSSLMEAIQTSRGKDGLKKIQTPGSGHMKKMQHVEEESERSALLAAIRAQSNFGRLRKTKSEAAEELERFRTASEEGGGAGTRSCPSTPSVTSHPVFSPPPTPLLMPQPSMNTPPPPPPVLLLEKPSSNTPLNPALAREAMLEAIRSGAAADKLKKVAAQTKTVKVNGRLGTIQPASSKPPEQ</sequence>
<accession>H2TKA1</accession>
<dbReference type="OMA" id="YCANPRT"/>
<dbReference type="GO" id="GO:0005884">
    <property type="term" value="C:actin filament"/>
    <property type="evidence" value="ECO:0007669"/>
    <property type="project" value="TreeGrafter"/>
</dbReference>
<dbReference type="GO" id="GO:0044294">
    <property type="term" value="C:dendritic growth cone"/>
    <property type="evidence" value="ECO:0007669"/>
    <property type="project" value="TreeGrafter"/>
</dbReference>
<reference evidence="3" key="2">
    <citation type="submission" date="2025-08" db="UniProtKB">
        <authorList>
            <consortium name="Ensembl"/>
        </authorList>
    </citation>
    <scope>IDENTIFICATION</scope>
</reference>
<evidence type="ECO:0000259" key="2">
    <source>
        <dbReference type="PROSITE" id="PS51082"/>
    </source>
</evidence>
<feature type="region of interest" description="Disordered" evidence="1">
    <location>
        <begin position="573"/>
        <end position="603"/>
    </location>
</feature>
<dbReference type="GO" id="GO:0051639">
    <property type="term" value="P:actin filament network formation"/>
    <property type="evidence" value="ECO:0007669"/>
    <property type="project" value="TreeGrafter"/>
</dbReference>
<dbReference type="Pfam" id="PF02205">
    <property type="entry name" value="WH2"/>
    <property type="match status" value="1"/>
</dbReference>
<dbReference type="GeneTree" id="ENSGT00530000063608"/>
<evidence type="ECO:0000256" key="1">
    <source>
        <dbReference type="SAM" id="MobiDB-lite"/>
    </source>
</evidence>
<keyword evidence="4" id="KW-1185">Reference proteome</keyword>
<feature type="compositionally biased region" description="Polar residues" evidence="1">
    <location>
        <begin position="91"/>
        <end position="101"/>
    </location>
</feature>
<feature type="compositionally biased region" description="Polar residues" evidence="1">
    <location>
        <begin position="957"/>
        <end position="980"/>
    </location>
</feature>
<dbReference type="GO" id="GO:0001726">
    <property type="term" value="C:ruffle"/>
    <property type="evidence" value="ECO:0007669"/>
    <property type="project" value="TreeGrafter"/>
</dbReference>
<feature type="region of interest" description="Disordered" evidence="1">
    <location>
        <begin position="868"/>
        <end position="936"/>
    </location>
</feature>
<proteinExistence type="predicted"/>
<feature type="region of interest" description="Disordered" evidence="1">
    <location>
        <begin position="755"/>
        <end position="779"/>
    </location>
</feature>
<dbReference type="GO" id="GO:0043025">
    <property type="term" value="C:neuronal cell body"/>
    <property type="evidence" value="ECO:0007669"/>
    <property type="project" value="TreeGrafter"/>
</dbReference>
<dbReference type="eggNOG" id="ENOG502QTAY">
    <property type="taxonomic scope" value="Eukaryota"/>
</dbReference>
<feature type="compositionally biased region" description="Polar residues" evidence="1">
    <location>
        <begin position="26"/>
        <end position="43"/>
    </location>
</feature>
<name>H2TKA1_TAKRU</name>
<dbReference type="InterPro" id="IPR003124">
    <property type="entry name" value="WH2_dom"/>
</dbReference>
<dbReference type="CDD" id="cd21800">
    <property type="entry name" value="WH2_Wb_Cobl"/>
    <property type="match status" value="1"/>
</dbReference>
<dbReference type="GO" id="GO:0005886">
    <property type="term" value="C:plasma membrane"/>
    <property type="evidence" value="ECO:0007669"/>
    <property type="project" value="TreeGrafter"/>
</dbReference>
<dbReference type="PROSITE" id="PS51082">
    <property type="entry name" value="WH2"/>
    <property type="match status" value="2"/>
</dbReference>
<dbReference type="GO" id="GO:0030041">
    <property type="term" value="P:actin filament polymerization"/>
    <property type="evidence" value="ECO:0007669"/>
    <property type="project" value="TreeGrafter"/>
</dbReference>
<dbReference type="SMART" id="SM00246">
    <property type="entry name" value="WH2"/>
    <property type="match status" value="3"/>
</dbReference>
<protein>
    <submittedName>
        <fullName evidence="3">Cordon-bleu WH2 repeat protein</fullName>
    </submittedName>
</protein>
<feature type="compositionally biased region" description="Polar residues" evidence="1">
    <location>
        <begin position="510"/>
        <end position="538"/>
    </location>
</feature>
<feature type="region of interest" description="Disordered" evidence="1">
    <location>
        <begin position="244"/>
        <end position="278"/>
    </location>
</feature>
<dbReference type="GO" id="GO:0044295">
    <property type="term" value="C:axonal growth cone"/>
    <property type="evidence" value="ECO:0007669"/>
    <property type="project" value="TreeGrafter"/>
</dbReference>
<reference evidence="3" key="3">
    <citation type="submission" date="2025-09" db="UniProtKB">
        <authorList>
            <consortium name="Ensembl"/>
        </authorList>
    </citation>
    <scope>IDENTIFICATION</scope>
</reference>
<feature type="domain" description="WH2" evidence="2">
    <location>
        <begin position="1226"/>
        <end position="1246"/>
    </location>
</feature>
<dbReference type="InterPro" id="IPR039895">
    <property type="entry name" value="COBL-like"/>
</dbReference>
<gene>
    <name evidence="3" type="primary">cobl</name>
</gene>
<feature type="compositionally biased region" description="Low complexity" evidence="1">
    <location>
        <begin position="147"/>
        <end position="160"/>
    </location>
</feature>
<feature type="compositionally biased region" description="Low complexity" evidence="1">
    <location>
        <begin position="179"/>
        <end position="202"/>
    </location>
</feature>
<dbReference type="GO" id="GO:0048471">
    <property type="term" value="C:perinuclear region of cytoplasm"/>
    <property type="evidence" value="ECO:0007669"/>
    <property type="project" value="TreeGrafter"/>
</dbReference>